<dbReference type="Proteomes" id="UP000002595">
    <property type="component" value="Chromosome"/>
</dbReference>
<dbReference type="CDD" id="cd01356">
    <property type="entry name" value="AcnX_swivel"/>
    <property type="match status" value="1"/>
</dbReference>
<dbReference type="Gene3D" id="3.50.30.10">
    <property type="entry name" value="Phosphohistidine domain"/>
    <property type="match status" value="1"/>
</dbReference>
<dbReference type="STRING" id="384616.Pisl_0854"/>
<dbReference type="Pfam" id="PF01989">
    <property type="entry name" value="AcnX_swivel_put"/>
    <property type="match status" value="1"/>
</dbReference>
<dbReference type="GeneID" id="4616631"/>
<accession>A1RSU8</accession>
<keyword evidence="4" id="KW-1185">Reference proteome</keyword>
<dbReference type="RefSeq" id="WP_011762606.1">
    <property type="nucleotide sequence ID" value="NC_008701.1"/>
</dbReference>
<dbReference type="KEGG" id="pis:Pisl_0854"/>
<name>A1RSU8_PYRIL</name>
<gene>
    <name evidence="3" type="ordered locus">Pisl_0854</name>
</gene>
<feature type="domain" description="Phosphomevalonate dehydratase small subunit-like" evidence="2">
    <location>
        <begin position="32"/>
        <end position="104"/>
    </location>
</feature>
<dbReference type="eggNOG" id="arCOG04279">
    <property type="taxonomic scope" value="Archaea"/>
</dbReference>
<protein>
    <submittedName>
        <fullName evidence="3">Predicted aconitase subunit 2</fullName>
        <ecNumber evidence="3">4.2.1.3</ecNumber>
    </submittedName>
</protein>
<dbReference type="HOGENOM" id="CLU_141583_2_0_2"/>
<organism evidence="3 4">
    <name type="scientific">Pyrobaculum islandicum (strain DSM 4184 / JCM 9189 / GEO3)</name>
    <dbReference type="NCBI Taxonomy" id="384616"/>
    <lineage>
        <taxon>Archaea</taxon>
        <taxon>Thermoproteota</taxon>
        <taxon>Thermoprotei</taxon>
        <taxon>Thermoproteales</taxon>
        <taxon>Thermoproteaceae</taxon>
        <taxon>Pyrobaculum</taxon>
    </lineage>
</organism>
<keyword evidence="1 3" id="KW-0456">Lyase</keyword>
<evidence type="ECO:0000313" key="4">
    <source>
        <dbReference type="Proteomes" id="UP000002595"/>
    </source>
</evidence>
<sequence>MYMYYLADQRLKPLVKGRGHVSAEIVKLERPVSFLGDLDPKTGVLAGINIVGKILALPYVKGSTVGPYVLWNAAKRGKSPLAIVAEKPDLMLVTACVLAGVPLFEGRVDAKCINIDLETGAYEICK</sequence>
<dbReference type="GO" id="GO:0003994">
    <property type="term" value="F:aconitate hydratase activity"/>
    <property type="evidence" value="ECO:0007669"/>
    <property type="project" value="UniProtKB-EC"/>
</dbReference>
<dbReference type="EMBL" id="CP000504">
    <property type="protein sequence ID" value="ABL88030.1"/>
    <property type="molecule type" value="Genomic_DNA"/>
</dbReference>
<dbReference type="InterPro" id="IPR002840">
    <property type="entry name" value="PMDh-S-like_dom"/>
</dbReference>
<evidence type="ECO:0000313" key="3">
    <source>
        <dbReference type="EMBL" id="ABL88030.1"/>
    </source>
</evidence>
<evidence type="ECO:0000259" key="2">
    <source>
        <dbReference type="Pfam" id="PF01989"/>
    </source>
</evidence>
<proteinExistence type="predicted"/>
<dbReference type="SUPFAM" id="SSF52016">
    <property type="entry name" value="LeuD/IlvD-like"/>
    <property type="match status" value="1"/>
</dbReference>
<reference evidence="3" key="1">
    <citation type="submission" date="2006-12" db="EMBL/GenBank/DDBJ databases">
        <title>Complete sequence of Pyrobaculum islandicum DSM 4184.</title>
        <authorList>
            <person name="Copeland A."/>
            <person name="Lucas S."/>
            <person name="Lapidus A."/>
            <person name="Barry K."/>
            <person name="Detter J.C."/>
            <person name="Glavina del Rio T."/>
            <person name="Dalin E."/>
            <person name="Tice H."/>
            <person name="Pitluck S."/>
            <person name="Meincke L."/>
            <person name="Brettin T."/>
            <person name="Bruce D."/>
            <person name="Han C."/>
            <person name="Tapia R."/>
            <person name="Gilna P."/>
            <person name="Schmutz J."/>
            <person name="Larimer F."/>
            <person name="Land M."/>
            <person name="Hauser L."/>
            <person name="Kyrpides N."/>
            <person name="Mikhailova N."/>
            <person name="Cozen A.E."/>
            <person name="Fitz-Gibbon S.T."/>
            <person name="House C.H."/>
            <person name="Saltikov C."/>
            <person name="Lowe T."/>
            <person name="Richardson P."/>
        </authorList>
    </citation>
    <scope>NUCLEOTIDE SEQUENCE [LARGE SCALE GENOMIC DNA]</scope>
    <source>
        <strain evidence="3">DSM 4184</strain>
    </source>
</reference>
<evidence type="ECO:0000256" key="1">
    <source>
        <dbReference type="ARBA" id="ARBA00023239"/>
    </source>
</evidence>
<dbReference type="AlphaFoldDB" id="A1RSU8"/>
<dbReference type="EC" id="4.2.1.3" evidence="3"/>